<organism evidence="1">
    <name type="scientific">marine metagenome</name>
    <dbReference type="NCBI Taxonomy" id="408172"/>
    <lineage>
        <taxon>unclassified sequences</taxon>
        <taxon>metagenomes</taxon>
        <taxon>ecological metagenomes</taxon>
    </lineage>
</organism>
<dbReference type="EMBL" id="UINC01002582">
    <property type="protein sequence ID" value="SUZ98202.1"/>
    <property type="molecule type" value="Genomic_DNA"/>
</dbReference>
<name>A0A381S293_9ZZZZ</name>
<gene>
    <name evidence="1" type="ORF">METZ01_LOCUS51056</name>
</gene>
<accession>A0A381S293</accession>
<protein>
    <submittedName>
        <fullName evidence="1">Uncharacterized protein</fullName>
    </submittedName>
</protein>
<sequence length="64" mass="7000">MADVVHTSRQRLERGAGPLRHAYLEGFDEPIRFGVHGGIKKFYGVEPEEDVPATLDYMVGAVGG</sequence>
<proteinExistence type="predicted"/>
<evidence type="ECO:0000313" key="1">
    <source>
        <dbReference type="EMBL" id="SUZ98202.1"/>
    </source>
</evidence>
<reference evidence="1" key="1">
    <citation type="submission" date="2018-05" db="EMBL/GenBank/DDBJ databases">
        <authorList>
            <person name="Lanie J.A."/>
            <person name="Ng W.-L."/>
            <person name="Kazmierczak K.M."/>
            <person name="Andrzejewski T.M."/>
            <person name="Davidsen T.M."/>
            <person name="Wayne K.J."/>
            <person name="Tettelin H."/>
            <person name="Glass J.I."/>
            <person name="Rusch D."/>
            <person name="Podicherti R."/>
            <person name="Tsui H.-C.T."/>
            <person name="Winkler M.E."/>
        </authorList>
    </citation>
    <scope>NUCLEOTIDE SEQUENCE</scope>
</reference>
<dbReference type="AlphaFoldDB" id="A0A381S293"/>